<evidence type="ECO:0000313" key="2">
    <source>
        <dbReference type="Proteomes" id="UP000287547"/>
    </source>
</evidence>
<accession>A0A428ZE91</accession>
<organism evidence="1 2">
    <name type="scientific">Kibdelosporangium aridum</name>
    <dbReference type="NCBI Taxonomy" id="2030"/>
    <lineage>
        <taxon>Bacteria</taxon>
        <taxon>Bacillati</taxon>
        <taxon>Actinomycetota</taxon>
        <taxon>Actinomycetes</taxon>
        <taxon>Pseudonocardiales</taxon>
        <taxon>Pseudonocardiaceae</taxon>
        <taxon>Kibdelosporangium</taxon>
    </lineage>
</organism>
<evidence type="ECO:0000313" key="1">
    <source>
        <dbReference type="EMBL" id="RSM86366.1"/>
    </source>
</evidence>
<sequence>MTTWSEDLWDTSTSALLRSLRALGTKEVADKKTIQILNGALLADGMDLTSAGQELYKSAFVQRDQQRSKQILADAIRGAFVIQVIEQELQGYGPVTDEGIFDLLRLHGAVPSGKTLVDLRRLLNWMNELGLIAYSKRLKTVRSLRPAPEAASIGEDRRLSAIISPRTPMLNVVRLRQVIRSITGTLWWIDPHFSRRCLEDLIEEIDFTRVGEIRILSGNDAQVLGDKPKSDFRRFQAEVDMKGGKAFWFADSMRDWHDRYLIGDTVEYNVPPANTLYKGDYTEIRPAVARPPAQEWWARSDPAW</sequence>
<name>A0A428ZE91_KIBAR</name>
<comment type="caution">
    <text evidence="1">The sequence shown here is derived from an EMBL/GenBank/DDBJ whole genome shotgun (WGS) entry which is preliminary data.</text>
</comment>
<proteinExistence type="predicted"/>
<dbReference type="RefSeq" id="WP_037256124.1">
    <property type="nucleotide sequence ID" value="NZ_QHKI01000009.1"/>
</dbReference>
<reference evidence="1 2" key="1">
    <citation type="submission" date="2018-05" db="EMBL/GenBank/DDBJ databases">
        <title>Evolution of GPA BGCs.</title>
        <authorList>
            <person name="Waglechner N."/>
            <person name="Wright G.D."/>
        </authorList>
    </citation>
    <scope>NUCLEOTIDE SEQUENCE [LARGE SCALE GENOMIC DNA]</scope>
    <source>
        <strain evidence="1 2">A82846</strain>
    </source>
</reference>
<dbReference type="AlphaFoldDB" id="A0A428ZE91"/>
<gene>
    <name evidence="1" type="ORF">DMH04_14505</name>
</gene>
<protein>
    <submittedName>
        <fullName evidence="1">Uncharacterized protein</fullName>
    </submittedName>
</protein>
<dbReference type="EMBL" id="QHKI01000009">
    <property type="protein sequence ID" value="RSM86366.1"/>
    <property type="molecule type" value="Genomic_DNA"/>
</dbReference>
<dbReference type="Proteomes" id="UP000287547">
    <property type="component" value="Unassembled WGS sequence"/>
</dbReference>